<proteinExistence type="inferred from homology"/>
<dbReference type="PANTHER" id="PTHR33175">
    <property type="entry name" value="DNA-BINDING PROTEIN HU"/>
    <property type="match status" value="1"/>
</dbReference>
<protein>
    <recommendedName>
        <fullName evidence="3 10">Integration host factor subunit alpha</fullName>
        <shortName evidence="10">IHF-alpha</shortName>
    </recommendedName>
</protein>
<dbReference type="GO" id="GO:0006355">
    <property type="term" value="P:regulation of DNA-templated transcription"/>
    <property type="evidence" value="ECO:0007669"/>
    <property type="project" value="UniProtKB-UniRule"/>
</dbReference>
<keyword evidence="7 10" id="KW-0804">Transcription</keyword>
<evidence type="ECO:0000256" key="2">
    <source>
        <dbReference type="ARBA" id="ARBA00011870"/>
    </source>
</evidence>
<evidence type="ECO:0000256" key="4">
    <source>
        <dbReference type="ARBA" id="ARBA00022845"/>
    </source>
</evidence>
<dbReference type="PANTHER" id="PTHR33175:SF2">
    <property type="entry name" value="INTEGRATION HOST FACTOR SUBUNIT ALPHA"/>
    <property type="match status" value="1"/>
</dbReference>
<comment type="subunit">
    <text evidence="2 10 12">Heterodimer of an alpha and a beta chain.</text>
</comment>
<keyword evidence="8 10" id="KW-0233">DNA recombination</keyword>
<evidence type="ECO:0000256" key="7">
    <source>
        <dbReference type="ARBA" id="ARBA00023163"/>
    </source>
</evidence>
<evidence type="ECO:0000256" key="5">
    <source>
        <dbReference type="ARBA" id="ARBA00023015"/>
    </source>
</evidence>
<evidence type="ECO:0000256" key="11">
    <source>
        <dbReference type="RuleBase" id="RU003939"/>
    </source>
</evidence>
<dbReference type="GO" id="GO:0009893">
    <property type="term" value="P:positive regulation of metabolic process"/>
    <property type="evidence" value="ECO:0007669"/>
    <property type="project" value="UniProtKB-ARBA"/>
</dbReference>
<dbReference type="Proteomes" id="UP000007437">
    <property type="component" value="Chromosome"/>
</dbReference>
<evidence type="ECO:0000256" key="10">
    <source>
        <dbReference type="HAMAP-Rule" id="MF_00380"/>
    </source>
</evidence>
<dbReference type="Gene3D" id="4.10.520.10">
    <property type="entry name" value="IHF-like DNA-binding proteins"/>
    <property type="match status" value="1"/>
</dbReference>
<dbReference type="HAMAP" id="MF_00380">
    <property type="entry name" value="IHF_alpha"/>
    <property type="match status" value="1"/>
</dbReference>
<dbReference type="InterPro" id="IPR000119">
    <property type="entry name" value="Hist_DNA-bd"/>
</dbReference>
<dbReference type="EMBL" id="FR687359">
    <property type="protein sequence ID" value="CBW74756.1"/>
    <property type="molecule type" value="Genomic_DNA"/>
</dbReference>
<keyword evidence="6 10" id="KW-0238">DNA-binding</keyword>
<dbReference type="SMART" id="SM00411">
    <property type="entry name" value="BHL"/>
    <property type="match status" value="1"/>
</dbReference>
<dbReference type="NCBIfam" id="TIGR00987">
    <property type="entry name" value="himA"/>
    <property type="match status" value="1"/>
</dbReference>
<dbReference type="SUPFAM" id="SSF47729">
    <property type="entry name" value="IHF-like DNA-binding proteins"/>
    <property type="match status" value="1"/>
</dbReference>
<dbReference type="InterPro" id="IPR010992">
    <property type="entry name" value="IHF-like_DNA-bd_dom_sf"/>
</dbReference>
<evidence type="ECO:0000256" key="3">
    <source>
        <dbReference type="ARBA" id="ARBA00018329"/>
    </source>
</evidence>
<dbReference type="FunFam" id="4.10.520.10:FF:000002">
    <property type="entry name" value="Integration host factor subunit alpha"/>
    <property type="match status" value="1"/>
</dbReference>
<evidence type="ECO:0000256" key="9">
    <source>
        <dbReference type="ARBA" id="ARBA00054972"/>
    </source>
</evidence>
<dbReference type="Pfam" id="PF00216">
    <property type="entry name" value="Bac_DNA_binding"/>
    <property type="match status" value="1"/>
</dbReference>
<dbReference type="GO" id="GO:0030527">
    <property type="term" value="F:structural constituent of chromatin"/>
    <property type="evidence" value="ECO:0007669"/>
    <property type="project" value="InterPro"/>
</dbReference>
<dbReference type="eggNOG" id="COG0776">
    <property type="taxonomic scope" value="Bacteria"/>
</dbReference>
<comment type="similarity">
    <text evidence="1 10 11">Belongs to the bacterial histone-like protein family.</text>
</comment>
<sequence>MVQGCAAKSKSDLTERNQGPFLYDKHPMNSSEFEALLSAQRSAMSRDNPAYSNPVSSETPTLTKAELAELLFDQVGLNKREAKDMVEAFFEAIRDALENGESVKLSGFGNFQLRDKPQRPGRNPKTGEAIPIAARRVVTFHASQKLKAQVESGAANLQSR</sequence>
<reference evidence="14 15" key="1">
    <citation type="journal article" date="2011" name="J. Bacteriol.">
        <title>Complete genome sequence of Burkholderia rhizoxinica, an endosymbiont of Rhizopus microsporus.</title>
        <authorList>
            <person name="Lackner G."/>
            <person name="Moebius N."/>
            <person name="Partida-Martinez L."/>
            <person name="Hertweck C."/>
        </authorList>
    </citation>
    <scope>NUCLEOTIDE SEQUENCE [LARGE SCALE GENOMIC DNA]</scope>
    <source>
        <strain evidence="15">DSM 19002 / CIP 109453 / HKI 454</strain>
    </source>
</reference>
<dbReference type="GO" id="GO:0005829">
    <property type="term" value="C:cytosol"/>
    <property type="evidence" value="ECO:0007669"/>
    <property type="project" value="TreeGrafter"/>
</dbReference>
<evidence type="ECO:0000313" key="14">
    <source>
        <dbReference type="EMBL" id="CBW74756.1"/>
    </source>
</evidence>
<feature type="region of interest" description="Disordered" evidence="13">
    <location>
        <begin position="111"/>
        <end position="130"/>
    </location>
</feature>
<keyword evidence="5 10" id="KW-0805">Transcription regulation</keyword>
<feature type="region of interest" description="Disordered" evidence="13">
    <location>
        <begin position="1"/>
        <end position="26"/>
    </location>
</feature>
<evidence type="ECO:0000256" key="12">
    <source>
        <dbReference type="RuleBase" id="RU004485"/>
    </source>
</evidence>
<dbReference type="CDD" id="cd13835">
    <property type="entry name" value="IHF_A"/>
    <property type="match status" value="1"/>
</dbReference>
<comment type="function">
    <text evidence="9 10 12">This protein is one of the two subunits of integration host factor, a specific DNA-binding protein that functions in genetic recombination as well as in transcriptional and translational control.</text>
</comment>
<name>E5AQ74_MYCRK</name>
<dbReference type="NCBIfam" id="NF001401">
    <property type="entry name" value="PRK00285.1"/>
    <property type="match status" value="1"/>
</dbReference>
<dbReference type="GO" id="GO:0006310">
    <property type="term" value="P:DNA recombination"/>
    <property type="evidence" value="ECO:0007669"/>
    <property type="project" value="UniProtKB-UniRule"/>
</dbReference>
<organism evidence="14 15">
    <name type="scientific">Mycetohabitans rhizoxinica (strain DSM 19002 / CIP 109453 / HKI 454)</name>
    <name type="common">Paraburkholderia rhizoxinica</name>
    <dbReference type="NCBI Taxonomy" id="882378"/>
    <lineage>
        <taxon>Bacteria</taxon>
        <taxon>Pseudomonadati</taxon>
        <taxon>Pseudomonadota</taxon>
        <taxon>Betaproteobacteria</taxon>
        <taxon>Burkholderiales</taxon>
        <taxon>Burkholderiaceae</taxon>
        <taxon>Mycetohabitans</taxon>
    </lineage>
</organism>
<evidence type="ECO:0000256" key="13">
    <source>
        <dbReference type="SAM" id="MobiDB-lite"/>
    </source>
</evidence>
<dbReference type="GO" id="GO:0003677">
    <property type="term" value="F:DNA binding"/>
    <property type="evidence" value="ECO:0007669"/>
    <property type="project" value="UniProtKB-UniRule"/>
</dbReference>
<evidence type="ECO:0000256" key="6">
    <source>
        <dbReference type="ARBA" id="ARBA00023125"/>
    </source>
</evidence>
<evidence type="ECO:0000256" key="8">
    <source>
        <dbReference type="ARBA" id="ARBA00023172"/>
    </source>
</evidence>
<dbReference type="GO" id="GO:0006417">
    <property type="term" value="P:regulation of translation"/>
    <property type="evidence" value="ECO:0007669"/>
    <property type="project" value="UniProtKB-UniRule"/>
</dbReference>
<dbReference type="STRING" id="882378.RBRH_02834"/>
<accession>E5AQ74</accession>
<dbReference type="HOGENOM" id="CLU_105066_1_0_4"/>
<gene>
    <name evidence="10" type="primary">ihfA</name>
    <name evidence="10" type="synonym">himA</name>
    <name evidence="14" type="ordered locus">RBRH_02834</name>
</gene>
<dbReference type="PRINTS" id="PR01727">
    <property type="entry name" value="DNABINDINGHU"/>
</dbReference>
<evidence type="ECO:0000256" key="1">
    <source>
        <dbReference type="ARBA" id="ARBA00010529"/>
    </source>
</evidence>
<dbReference type="InterPro" id="IPR005684">
    <property type="entry name" value="IHF_alpha"/>
</dbReference>
<dbReference type="KEGG" id="brh:RBRH_02834"/>
<dbReference type="InterPro" id="IPR020816">
    <property type="entry name" value="Histone-like_DNA-bd_CS"/>
</dbReference>
<dbReference type="AlphaFoldDB" id="E5AQ74"/>
<evidence type="ECO:0000313" key="15">
    <source>
        <dbReference type="Proteomes" id="UP000007437"/>
    </source>
</evidence>
<keyword evidence="4 10" id="KW-0810">Translation regulation</keyword>
<dbReference type="PROSITE" id="PS00045">
    <property type="entry name" value="HISTONE_LIKE"/>
    <property type="match status" value="1"/>
</dbReference>